<evidence type="ECO:0000313" key="3">
    <source>
        <dbReference type="Proteomes" id="UP000799429"/>
    </source>
</evidence>
<proteinExistence type="predicted"/>
<protein>
    <submittedName>
        <fullName evidence="2">Uncharacterized protein</fullName>
    </submittedName>
</protein>
<accession>A0A9P4SH92</accession>
<comment type="caution">
    <text evidence="2">The sequence shown here is derived from an EMBL/GenBank/DDBJ whole genome shotgun (WGS) entry which is preliminary data.</text>
</comment>
<organism evidence="2 3">
    <name type="scientific">Patellaria atrata CBS 101060</name>
    <dbReference type="NCBI Taxonomy" id="1346257"/>
    <lineage>
        <taxon>Eukaryota</taxon>
        <taxon>Fungi</taxon>
        <taxon>Dikarya</taxon>
        <taxon>Ascomycota</taxon>
        <taxon>Pezizomycotina</taxon>
        <taxon>Dothideomycetes</taxon>
        <taxon>Dothideomycetes incertae sedis</taxon>
        <taxon>Patellariales</taxon>
        <taxon>Patellariaceae</taxon>
        <taxon>Patellaria</taxon>
    </lineage>
</organism>
<name>A0A9P4SH92_9PEZI</name>
<dbReference type="EMBL" id="MU006089">
    <property type="protein sequence ID" value="KAF2842881.1"/>
    <property type="molecule type" value="Genomic_DNA"/>
</dbReference>
<feature type="non-terminal residue" evidence="2">
    <location>
        <position position="108"/>
    </location>
</feature>
<dbReference type="Proteomes" id="UP000799429">
    <property type="component" value="Unassembled WGS sequence"/>
</dbReference>
<dbReference type="AlphaFoldDB" id="A0A9P4SH92"/>
<keyword evidence="3" id="KW-1185">Reference proteome</keyword>
<gene>
    <name evidence="2" type="ORF">M501DRAFT_1027755</name>
</gene>
<evidence type="ECO:0000313" key="2">
    <source>
        <dbReference type="EMBL" id="KAF2842881.1"/>
    </source>
</evidence>
<evidence type="ECO:0000256" key="1">
    <source>
        <dbReference type="SAM" id="MobiDB-lite"/>
    </source>
</evidence>
<feature type="region of interest" description="Disordered" evidence="1">
    <location>
        <begin position="1"/>
        <end position="25"/>
    </location>
</feature>
<sequence length="108" mass="12899">MSIREKVKEKLHMNGKDDNSDPEAPRLKYYDITCMYADSSCITCDYPKTDHFYRSVTNDDVDNIENNDSFRESFIDNFVDRSPARYRTDGWLSDNVISFWEEYLERNE</sequence>
<reference evidence="2" key="1">
    <citation type="journal article" date="2020" name="Stud. Mycol.">
        <title>101 Dothideomycetes genomes: a test case for predicting lifestyles and emergence of pathogens.</title>
        <authorList>
            <person name="Haridas S."/>
            <person name="Albert R."/>
            <person name="Binder M."/>
            <person name="Bloem J."/>
            <person name="Labutti K."/>
            <person name="Salamov A."/>
            <person name="Andreopoulos B."/>
            <person name="Baker S."/>
            <person name="Barry K."/>
            <person name="Bills G."/>
            <person name="Bluhm B."/>
            <person name="Cannon C."/>
            <person name="Castanera R."/>
            <person name="Culley D."/>
            <person name="Daum C."/>
            <person name="Ezra D."/>
            <person name="Gonzalez J."/>
            <person name="Henrissat B."/>
            <person name="Kuo A."/>
            <person name="Liang C."/>
            <person name="Lipzen A."/>
            <person name="Lutzoni F."/>
            <person name="Magnuson J."/>
            <person name="Mondo S."/>
            <person name="Nolan M."/>
            <person name="Ohm R."/>
            <person name="Pangilinan J."/>
            <person name="Park H.-J."/>
            <person name="Ramirez L."/>
            <person name="Alfaro M."/>
            <person name="Sun H."/>
            <person name="Tritt A."/>
            <person name="Yoshinaga Y."/>
            <person name="Zwiers L.-H."/>
            <person name="Turgeon B."/>
            <person name="Goodwin S."/>
            <person name="Spatafora J."/>
            <person name="Crous P."/>
            <person name="Grigoriev I."/>
        </authorList>
    </citation>
    <scope>NUCLEOTIDE SEQUENCE</scope>
    <source>
        <strain evidence="2">CBS 101060</strain>
    </source>
</reference>
<dbReference type="OrthoDB" id="5065855at2759"/>